<keyword evidence="3" id="KW-1185">Reference proteome</keyword>
<dbReference type="GeneID" id="37115240"/>
<accession>A0A317X9Q5</accession>
<name>A0A317X9Q5_9EURO</name>
<dbReference type="EMBL" id="MSFK01000003">
    <property type="protein sequence ID" value="PWY95316.1"/>
    <property type="molecule type" value="Genomic_DNA"/>
</dbReference>
<feature type="region of interest" description="Disordered" evidence="1">
    <location>
        <begin position="134"/>
        <end position="159"/>
    </location>
</feature>
<dbReference type="Proteomes" id="UP000246702">
    <property type="component" value="Unassembled WGS sequence"/>
</dbReference>
<proteinExistence type="predicted"/>
<dbReference type="RefSeq" id="XP_025472077.1">
    <property type="nucleotide sequence ID" value="XM_025613097.1"/>
</dbReference>
<evidence type="ECO:0000313" key="3">
    <source>
        <dbReference type="Proteomes" id="UP000246702"/>
    </source>
</evidence>
<gene>
    <name evidence="2" type="ORF">BO94DRAFT_542566</name>
</gene>
<comment type="caution">
    <text evidence="2">The sequence shown here is derived from an EMBL/GenBank/DDBJ whole genome shotgun (WGS) entry which is preliminary data.</text>
</comment>
<reference evidence="2 3" key="1">
    <citation type="submission" date="2016-12" db="EMBL/GenBank/DDBJ databases">
        <title>The genomes of Aspergillus section Nigri reveals drivers in fungal speciation.</title>
        <authorList>
            <consortium name="DOE Joint Genome Institute"/>
            <person name="Vesth T.C."/>
            <person name="Nybo J."/>
            <person name="Theobald S."/>
            <person name="Brandl J."/>
            <person name="Frisvad J.C."/>
            <person name="Nielsen K.F."/>
            <person name="Lyhne E.K."/>
            <person name="Kogle M.E."/>
            <person name="Kuo A."/>
            <person name="Riley R."/>
            <person name="Clum A."/>
            <person name="Nolan M."/>
            <person name="Lipzen A."/>
            <person name="Salamov A."/>
            <person name="Henrissat B."/>
            <person name="Wiebenga A."/>
            <person name="De Vries R.P."/>
            <person name="Grigoriev I.V."/>
            <person name="Mortensen U.H."/>
            <person name="Andersen M.R."/>
            <person name="Baker S.E."/>
        </authorList>
    </citation>
    <scope>NUCLEOTIDE SEQUENCE [LARGE SCALE GENOMIC DNA]</scope>
    <source>
        <strain evidence="2 3">CBS 115572</strain>
    </source>
</reference>
<protein>
    <submittedName>
        <fullName evidence="2">Uncharacterized protein</fullName>
    </submittedName>
</protein>
<sequence>MTQKDTYSVCIPRRTTVPLYYTPYIHTVPRMKSSRKALWPTITDRTHIIHLDQWPAPTTLAGSCSPGGPAAPIRNPPALPDANSHSGPSPRNAPAYRWPMVFRRGTDVSSPFPPPESYPIVPYRHHRLNPEHDWRLDSPGVPRPEVLFASPPGACPLTP</sequence>
<organism evidence="2 3">
    <name type="scientific">Aspergillus sclerotioniger CBS 115572</name>
    <dbReference type="NCBI Taxonomy" id="1450535"/>
    <lineage>
        <taxon>Eukaryota</taxon>
        <taxon>Fungi</taxon>
        <taxon>Dikarya</taxon>
        <taxon>Ascomycota</taxon>
        <taxon>Pezizomycotina</taxon>
        <taxon>Eurotiomycetes</taxon>
        <taxon>Eurotiomycetidae</taxon>
        <taxon>Eurotiales</taxon>
        <taxon>Aspergillaceae</taxon>
        <taxon>Aspergillus</taxon>
        <taxon>Aspergillus subgen. Circumdati</taxon>
    </lineage>
</organism>
<dbReference type="AlphaFoldDB" id="A0A317X9Q5"/>
<feature type="region of interest" description="Disordered" evidence="1">
    <location>
        <begin position="60"/>
        <end position="95"/>
    </location>
</feature>
<evidence type="ECO:0000313" key="2">
    <source>
        <dbReference type="EMBL" id="PWY95316.1"/>
    </source>
</evidence>
<evidence type="ECO:0000256" key="1">
    <source>
        <dbReference type="SAM" id="MobiDB-lite"/>
    </source>
</evidence>